<comment type="cofactor">
    <cofactor evidence="1">
        <name>FAD</name>
        <dbReference type="ChEBI" id="CHEBI:57692"/>
    </cofactor>
</comment>
<comment type="similarity">
    <text evidence="2">Belongs to the oxygen-dependent FAD-linked oxidoreductase family.</text>
</comment>
<dbReference type="PANTHER" id="PTHR42973:SF39">
    <property type="entry name" value="FAD-BINDING PCMH-TYPE DOMAIN-CONTAINING PROTEIN"/>
    <property type="match status" value="1"/>
</dbReference>
<dbReference type="Gene3D" id="3.40.462.20">
    <property type="match status" value="1"/>
</dbReference>
<evidence type="ECO:0000313" key="7">
    <source>
        <dbReference type="EMBL" id="MBK1788282.1"/>
    </source>
</evidence>
<dbReference type="PROSITE" id="PS00862">
    <property type="entry name" value="OX2_COVAL_FAD"/>
    <property type="match status" value="1"/>
</dbReference>
<feature type="domain" description="FAD-binding PCMH-type" evidence="6">
    <location>
        <begin position="38"/>
        <end position="207"/>
    </location>
</feature>
<evidence type="ECO:0000313" key="8">
    <source>
        <dbReference type="Proteomes" id="UP000635245"/>
    </source>
</evidence>
<dbReference type="InterPro" id="IPR036318">
    <property type="entry name" value="FAD-bd_PCMH-like_sf"/>
</dbReference>
<dbReference type="InterPro" id="IPR012951">
    <property type="entry name" value="BBE"/>
</dbReference>
<dbReference type="EMBL" id="JAENJH010000009">
    <property type="protein sequence ID" value="MBK1788282.1"/>
    <property type="molecule type" value="Genomic_DNA"/>
</dbReference>
<name>A0A934QY44_9PSEU</name>
<dbReference type="GO" id="GO:0016491">
    <property type="term" value="F:oxidoreductase activity"/>
    <property type="evidence" value="ECO:0007669"/>
    <property type="project" value="UniProtKB-KW"/>
</dbReference>
<proteinExistence type="inferred from homology"/>
<dbReference type="RefSeq" id="WP_200323958.1">
    <property type="nucleotide sequence ID" value="NZ_JAENJH010000009.1"/>
</dbReference>
<protein>
    <submittedName>
        <fullName evidence="7">FAD-binding oxidoreductase</fullName>
    </submittedName>
</protein>
<organism evidence="7 8">
    <name type="scientific">Prauserella cavernicola</name>
    <dbReference type="NCBI Taxonomy" id="2800127"/>
    <lineage>
        <taxon>Bacteria</taxon>
        <taxon>Bacillati</taxon>
        <taxon>Actinomycetota</taxon>
        <taxon>Actinomycetes</taxon>
        <taxon>Pseudonocardiales</taxon>
        <taxon>Pseudonocardiaceae</taxon>
        <taxon>Prauserella</taxon>
    </lineage>
</organism>
<dbReference type="Proteomes" id="UP000635245">
    <property type="component" value="Unassembled WGS sequence"/>
</dbReference>
<evidence type="ECO:0000256" key="1">
    <source>
        <dbReference type="ARBA" id="ARBA00001974"/>
    </source>
</evidence>
<evidence type="ECO:0000259" key="6">
    <source>
        <dbReference type="PROSITE" id="PS51387"/>
    </source>
</evidence>
<dbReference type="InterPro" id="IPR016169">
    <property type="entry name" value="FAD-bd_PCMH_sub2"/>
</dbReference>
<gene>
    <name evidence="7" type="ORF">JHE00_28460</name>
</gene>
<evidence type="ECO:0000256" key="2">
    <source>
        <dbReference type="ARBA" id="ARBA00005466"/>
    </source>
</evidence>
<dbReference type="Gene3D" id="3.30.465.10">
    <property type="match status" value="1"/>
</dbReference>
<dbReference type="InterPro" id="IPR016167">
    <property type="entry name" value="FAD-bd_PCMH_sub1"/>
</dbReference>
<dbReference type="InterPro" id="IPR006094">
    <property type="entry name" value="Oxid_FAD_bind_N"/>
</dbReference>
<dbReference type="Pfam" id="PF01565">
    <property type="entry name" value="FAD_binding_4"/>
    <property type="match status" value="1"/>
</dbReference>
<dbReference type="InterPro" id="IPR050416">
    <property type="entry name" value="FAD-linked_Oxidoreductase"/>
</dbReference>
<keyword evidence="3" id="KW-0285">Flavoprotein</keyword>
<keyword evidence="4" id="KW-0274">FAD</keyword>
<accession>A0A934QY44</accession>
<keyword evidence="8" id="KW-1185">Reference proteome</keyword>
<evidence type="ECO:0000256" key="3">
    <source>
        <dbReference type="ARBA" id="ARBA00022630"/>
    </source>
</evidence>
<dbReference type="Pfam" id="PF08031">
    <property type="entry name" value="BBE"/>
    <property type="match status" value="1"/>
</dbReference>
<dbReference type="PROSITE" id="PS51387">
    <property type="entry name" value="FAD_PCMH"/>
    <property type="match status" value="1"/>
</dbReference>
<keyword evidence="5" id="KW-0560">Oxidoreductase</keyword>
<dbReference type="InterPro" id="IPR016166">
    <property type="entry name" value="FAD-bd_PCMH"/>
</dbReference>
<evidence type="ECO:0000256" key="4">
    <source>
        <dbReference type="ARBA" id="ARBA00022827"/>
    </source>
</evidence>
<dbReference type="AlphaFoldDB" id="A0A934QY44"/>
<dbReference type="SUPFAM" id="SSF56176">
    <property type="entry name" value="FAD-binding/transporter-associated domain-like"/>
    <property type="match status" value="1"/>
</dbReference>
<dbReference type="PANTHER" id="PTHR42973">
    <property type="entry name" value="BINDING OXIDOREDUCTASE, PUTATIVE (AFU_ORTHOLOGUE AFUA_1G17690)-RELATED"/>
    <property type="match status" value="1"/>
</dbReference>
<dbReference type="GO" id="GO:0071949">
    <property type="term" value="F:FAD binding"/>
    <property type="evidence" value="ECO:0007669"/>
    <property type="project" value="InterPro"/>
</dbReference>
<sequence length="454" mass="47195">MTTHTAPHRDLAAAVRGAVHVPGEPGYDDERHGFQLALAHRPTAVVGALDAEDVRAAVAYASAHGLGVAVQATGHGLSVAAGADALLISTRCLDSVRVDPVARTAWVGAGVRWQRVLDAAAEHGLAPLSGSSPHVGVVSYTLGGGLGPLARRYGYAADRIREAELVTADGTLRRVSAETEPELCWALRGGGGNVGVVTGLEIGLVPVERLHGGGLVFDGAHAADVLTAYRVWTATVPDELTSSVSMVPLPDVPGVPEPLRGKHIVSVRVAFLGPAIEGERLVAPLRAAAPVLSADLRELPFRDSASIYQDPVDPHAYLGDNAFVRDLDPAALRSIVDLAGPGAPVPCVVDIRHLGGALTERRDSAVGHRDAGFLVRVLSGLDGVGEAEVRAAHADLLTALAPVTLGRSLSFVYGSRADARTGFDEAAHNRLAAVKAAHDPANRFRFNQNVTPAV</sequence>
<comment type="caution">
    <text evidence="7">The sequence shown here is derived from an EMBL/GenBank/DDBJ whole genome shotgun (WGS) entry which is preliminary data.</text>
</comment>
<reference evidence="7" key="1">
    <citation type="submission" date="2020-12" db="EMBL/GenBank/DDBJ databases">
        <title>Prauserella sp. ASG 168, a novel actinomycete isolated from cave rock.</title>
        <authorList>
            <person name="Suriyachadkun C."/>
        </authorList>
    </citation>
    <scope>NUCLEOTIDE SEQUENCE</scope>
    <source>
        <strain evidence="7">ASG 168</strain>
    </source>
</reference>
<dbReference type="Gene3D" id="3.30.43.10">
    <property type="entry name" value="Uridine Diphospho-n-acetylenolpyruvylglucosamine Reductase, domain 2"/>
    <property type="match status" value="1"/>
</dbReference>
<dbReference type="InterPro" id="IPR006093">
    <property type="entry name" value="Oxy_OxRdtase_FAD_BS"/>
</dbReference>
<evidence type="ECO:0000256" key="5">
    <source>
        <dbReference type="ARBA" id="ARBA00023002"/>
    </source>
</evidence>